<organism evidence="1">
    <name type="scientific">Tanacetum cinerariifolium</name>
    <name type="common">Dalmatian daisy</name>
    <name type="synonym">Chrysanthemum cinerariifolium</name>
    <dbReference type="NCBI Taxonomy" id="118510"/>
    <lineage>
        <taxon>Eukaryota</taxon>
        <taxon>Viridiplantae</taxon>
        <taxon>Streptophyta</taxon>
        <taxon>Embryophyta</taxon>
        <taxon>Tracheophyta</taxon>
        <taxon>Spermatophyta</taxon>
        <taxon>Magnoliopsida</taxon>
        <taxon>eudicotyledons</taxon>
        <taxon>Gunneridae</taxon>
        <taxon>Pentapetalae</taxon>
        <taxon>asterids</taxon>
        <taxon>campanulids</taxon>
        <taxon>Asterales</taxon>
        <taxon>Asteraceae</taxon>
        <taxon>Asteroideae</taxon>
        <taxon>Anthemideae</taxon>
        <taxon>Anthemidinae</taxon>
        <taxon>Tanacetum</taxon>
    </lineage>
</organism>
<proteinExistence type="predicted"/>
<name>A0A699H4C0_TANCI</name>
<evidence type="ECO:0000313" key="1">
    <source>
        <dbReference type="EMBL" id="GEX32593.1"/>
    </source>
</evidence>
<reference evidence="1" key="1">
    <citation type="journal article" date="2019" name="Sci. Rep.">
        <title>Draft genome of Tanacetum cinerariifolium, the natural source of mosquito coil.</title>
        <authorList>
            <person name="Yamashiro T."/>
            <person name="Shiraishi A."/>
            <person name="Satake H."/>
            <person name="Nakayama K."/>
        </authorList>
    </citation>
    <scope>NUCLEOTIDE SEQUENCE</scope>
</reference>
<protein>
    <submittedName>
        <fullName evidence="1">Uncharacterized protein</fullName>
    </submittedName>
</protein>
<comment type="caution">
    <text evidence="1">The sequence shown here is derived from an EMBL/GenBank/DDBJ whole genome shotgun (WGS) entry which is preliminary data.</text>
</comment>
<dbReference type="EMBL" id="BKCJ010101810">
    <property type="protein sequence ID" value="GEX32593.1"/>
    <property type="molecule type" value="Genomic_DNA"/>
</dbReference>
<sequence>GELFGISGKDNVSQMISKDTLIICIKLFYGSAWRYIKDRPTVVSQGVIRQLRLGACLCWGEVEKSMGSRVRVVESSRSGGKWWERCWRENRLLVNSACRLNVGKISIFGDFTSLVPELARD</sequence>
<feature type="non-terminal residue" evidence="1">
    <location>
        <position position="1"/>
    </location>
</feature>
<accession>A0A699H4C0</accession>
<dbReference type="AlphaFoldDB" id="A0A699H4C0"/>
<gene>
    <name evidence="1" type="ORF">Tci_304568</name>
</gene>